<dbReference type="InterPro" id="IPR004205">
    <property type="entry name" value="Cyt_bc1_su8"/>
</dbReference>
<evidence type="ECO:0000256" key="4">
    <source>
        <dbReference type="ARBA" id="ARBA00022660"/>
    </source>
</evidence>
<reference evidence="13" key="1">
    <citation type="submission" date="2016-05" db="EMBL/GenBank/DDBJ databases">
        <title>Comparative genomics of biotechnologically important yeasts.</title>
        <authorList>
            <consortium name="DOE Joint Genome Institute"/>
            <person name="Riley R."/>
            <person name="Haridas S."/>
            <person name="Wolfe K.H."/>
            <person name="Lopes M.R."/>
            <person name="Hittinger C.T."/>
            <person name="Goker M."/>
            <person name="Salamov A."/>
            <person name="Wisecaver J."/>
            <person name="Long T.M."/>
            <person name="Aerts A.L."/>
            <person name="Barry K."/>
            <person name="Choi C."/>
            <person name="Clum A."/>
            <person name="Coughlan A.Y."/>
            <person name="Deshpande S."/>
            <person name="Douglass A.P."/>
            <person name="Hanson S.J."/>
            <person name="Klenk H.-P."/>
            <person name="Labutti K."/>
            <person name="Lapidus A."/>
            <person name="Lindquist E."/>
            <person name="Lipzen A."/>
            <person name="Meier-Kolthoff J.P."/>
            <person name="Ohm R.A."/>
            <person name="Otillar R.P."/>
            <person name="Pangilinan J."/>
            <person name="Peng Y."/>
            <person name="Rokas A."/>
            <person name="Rosa C.A."/>
            <person name="Scheuner C."/>
            <person name="Sibirny A.A."/>
            <person name="Slot J.C."/>
            <person name="Stielow J.B."/>
            <person name="Sun H."/>
            <person name="Kurtzman C.P."/>
            <person name="Blackwell M."/>
            <person name="Grigoriev I.V."/>
            <person name="Jeffries T.W."/>
        </authorList>
    </citation>
    <scope>NUCLEOTIDE SEQUENCE [LARGE SCALE GENOMIC DNA]</scope>
    <source>
        <strain evidence="13">NRRL Y-2460</strain>
    </source>
</reference>
<dbReference type="Pfam" id="PF02939">
    <property type="entry name" value="UcrQ"/>
    <property type="match status" value="1"/>
</dbReference>
<dbReference type="PANTHER" id="PTHR12119">
    <property type="entry name" value="UBIQUINOL-CYTOCHROME C REDUCTASE COMPLEX UBIQUINONE-BINDING PROTEIN QP-C"/>
    <property type="match status" value="1"/>
</dbReference>
<dbReference type="Gene3D" id="1.20.5.210">
    <property type="entry name" value="Cytochrome b-c1 complex subunit 8"/>
    <property type="match status" value="1"/>
</dbReference>
<evidence type="ECO:0000256" key="10">
    <source>
        <dbReference type="ARBA" id="ARBA00023136"/>
    </source>
</evidence>
<evidence type="ECO:0000256" key="9">
    <source>
        <dbReference type="ARBA" id="ARBA00023128"/>
    </source>
</evidence>
<keyword evidence="9 11" id="KW-0496">Mitochondrion</keyword>
<evidence type="ECO:0000256" key="3">
    <source>
        <dbReference type="ARBA" id="ARBA00022448"/>
    </source>
</evidence>
<dbReference type="GO" id="GO:0005743">
    <property type="term" value="C:mitochondrial inner membrane"/>
    <property type="evidence" value="ECO:0007669"/>
    <property type="project" value="UniProtKB-SubCell"/>
</dbReference>
<dbReference type="OrthoDB" id="6683853at2759"/>
<gene>
    <name evidence="12" type="ORF">PACTADRAFT_50451</name>
</gene>
<keyword evidence="10 11" id="KW-0472">Membrane</keyword>
<proteinExistence type="inferred from homology"/>
<dbReference type="InterPro" id="IPR036642">
    <property type="entry name" value="Cyt_bc1_su8_sf"/>
</dbReference>
<dbReference type="AlphaFoldDB" id="A0A1E4TS37"/>
<keyword evidence="3 11" id="KW-0813">Transport</keyword>
<evidence type="ECO:0000256" key="5">
    <source>
        <dbReference type="ARBA" id="ARBA00022692"/>
    </source>
</evidence>
<dbReference type="Proteomes" id="UP000094236">
    <property type="component" value="Unassembled WGS sequence"/>
</dbReference>
<evidence type="ECO:0000256" key="8">
    <source>
        <dbReference type="ARBA" id="ARBA00022989"/>
    </source>
</evidence>
<dbReference type="GO" id="GO:0008121">
    <property type="term" value="F:quinol-cytochrome-c reductase activity"/>
    <property type="evidence" value="ECO:0007669"/>
    <property type="project" value="EnsemblFungi"/>
</dbReference>
<organism evidence="12 13">
    <name type="scientific">Pachysolen tannophilus NRRL Y-2460</name>
    <dbReference type="NCBI Taxonomy" id="669874"/>
    <lineage>
        <taxon>Eukaryota</taxon>
        <taxon>Fungi</taxon>
        <taxon>Dikarya</taxon>
        <taxon>Ascomycota</taxon>
        <taxon>Saccharomycotina</taxon>
        <taxon>Pichiomycetes</taxon>
        <taxon>Pachysolenaceae</taxon>
        <taxon>Pachysolen</taxon>
    </lineage>
</organism>
<keyword evidence="13" id="KW-1185">Reference proteome</keyword>
<dbReference type="SUPFAM" id="SSF81508">
    <property type="entry name" value="Ubiquinone-binding protein QP-C of cytochrome bc1 complex (Ubiquinol-cytochrome c reductase)"/>
    <property type="match status" value="1"/>
</dbReference>
<evidence type="ECO:0000313" key="12">
    <source>
        <dbReference type="EMBL" id="ODV94573.1"/>
    </source>
</evidence>
<evidence type="ECO:0000256" key="7">
    <source>
        <dbReference type="ARBA" id="ARBA00022982"/>
    </source>
</evidence>
<evidence type="ECO:0000256" key="6">
    <source>
        <dbReference type="ARBA" id="ARBA00022792"/>
    </source>
</evidence>
<protein>
    <recommendedName>
        <fullName evidence="11">Cytochrome b-c1 complex subunit 8</fullName>
    </recommendedName>
    <alternativeName>
        <fullName evidence="11">Complex III subunit 8</fullName>
    </alternativeName>
</protein>
<accession>A0A1E4TS37</accession>
<comment type="function">
    <text evidence="11">Component of the ubiquinol-cytochrome c oxidoreductase, a multisubunit transmembrane complex that is part of the mitochondrial electron transport chain which drives oxidative phosphorylation. The complex plays an important role in the uptake of multiple carbon sources present in different host niches.</text>
</comment>
<comment type="subunit">
    <text evidence="11">Component of the ubiquinol-cytochrome c oxidoreductase (cytochrome b-c1 complex, complex III, CIII), a multisubunit enzyme composed of 3 respiratory subunits cytochrome b, cytochrome c1 and Rieske protein, 2 core protein subunits, and additional low-molecular weight protein subunits. The complex exists as an obligatory dimer and forms supercomplexes (SCs) in the inner mitochondrial membrane with cytochrome c oxidase (complex IV, CIV).</text>
</comment>
<name>A0A1E4TS37_PACTA</name>
<evidence type="ECO:0000256" key="11">
    <source>
        <dbReference type="RuleBase" id="RU368118"/>
    </source>
</evidence>
<dbReference type="PANTHER" id="PTHR12119:SF2">
    <property type="entry name" value="CYTOCHROME B-C1 COMPLEX SUBUNIT 8"/>
    <property type="match status" value="1"/>
</dbReference>
<keyword evidence="6 11" id="KW-0999">Mitochondrion inner membrane</keyword>
<dbReference type="STRING" id="669874.A0A1E4TS37"/>
<evidence type="ECO:0000313" key="13">
    <source>
        <dbReference type="Proteomes" id="UP000094236"/>
    </source>
</evidence>
<evidence type="ECO:0000256" key="1">
    <source>
        <dbReference type="ARBA" id="ARBA00004434"/>
    </source>
</evidence>
<dbReference type="FunFam" id="1.20.5.210:FF:000001">
    <property type="entry name" value="Cytochrome b-c1 complex subunit 8"/>
    <property type="match status" value="1"/>
</dbReference>
<feature type="transmembrane region" description="Helical" evidence="11">
    <location>
        <begin position="56"/>
        <end position="73"/>
    </location>
</feature>
<sequence length="94" mass="10694">MGGHGANAYMGWWGSMGSPPQKGITTYAVSPFAQDPLRGSLEKAVFNTWRRTRSQVLYIVIPGIIVWNIWAKARDYNEYLYTKAGREELERVNV</sequence>
<comment type="similarity">
    <text evidence="2 11">Belongs to the UQCRQ/QCR8 family.</text>
</comment>
<keyword evidence="8 11" id="KW-1133">Transmembrane helix</keyword>
<evidence type="ECO:0000256" key="2">
    <source>
        <dbReference type="ARBA" id="ARBA00007668"/>
    </source>
</evidence>
<keyword evidence="7 11" id="KW-0249">Electron transport</keyword>
<dbReference type="GO" id="GO:0006122">
    <property type="term" value="P:mitochondrial electron transport, ubiquinol to cytochrome c"/>
    <property type="evidence" value="ECO:0007669"/>
    <property type="project" value="UniProtKB-UniRule"/>
</dbReference>
<dbReference type="EMBL" id="KV454015">
    <property type="protein sequence ID" value="ODV94573.1"/>
    <property type="molecule type" value="Genomic_DNA"/>
</dbReference>
<keyword evidence="4 11" id="KW-0679">Respiratory chain</keyword>
<dbReference type="GO" id="GO:0045275">
    <property type="term" value="C:respiratory chain complex III"/>
    <property type="evidence" value="ECO:0007669"/>
    <property type="project" value="UniProtKB-UniRule"/>
</dbReference>
<comment type="subcellular location">
    <subcellularLocation>
        <location evidence="1 11">Mitochondrion inner membrane</location>
        <topology evidence="1 11">Single-pass membrane protein</topology>
    </subcellularLocation>
</comment>
<keyword evidence="5 11" id="KW-0812">Transmembrane</keyword>